<dbReference type="GO" id="GO:0006264">
    <property type="term" value="P:mitochondrial DNA replication"/>
    <property type="evidence" value="ECO:0007669"/>
    <property type="project" value="TreeGrafter"/>
</dbReference>
<proteinExistence type="predicted"/>
<dbReference type="GO" id="GO:0003697">
    <property type="term" value="F:single-stranded DNA binding"/>
    <property type="evidence" value="ECO:0007669"/>
    <property type="project" value="InterPro"/>
</dbReference>
<dbReference type="Proteomes" id="UP000887575">
    <property type="component" value="Unassembled WGS sequence"/>
</dbReference>
<reference evidence="4" key="1">
    <citation type="submission" date="2024-02" db="UniProtKB">
        <authorList>
            <consortium name="WormBaseParasite"/>
        </authorList>
    </citation>
    <scope>IDENTIFICATION</scope>
</reference>
<dbReference type="InterPro" id="IPR012340">
    <property type="entry name" value="NA-bd_OB-fold"/>
</dbReference>
<dbReference type="Pfam" id="PF00436">
    <property type="entry name" value="SSB"/>
    <property type="match status" value="2"/>
</dbReference>
<dbReference type="SUPFAM" id="SSF50249">
    <property type="entry name" value="Nucleic acid-binding proteins"/>
    <property type="match status" value="2"/>
</dbReference>
<dbReference type="CDD" id="cd04496">
    <property type="entry name" value="SSB_OBF"/>
    <property type="match status" value="2"/>
</dbReference>
<dbReference type="Gene3D" id="2.40.50.140">
    <property type="entry name" value="Nucleic acid-binding proteins"/>
    <property type="match status" value="2"/>
</dbReference>
<dbReference type="AlphaFoldDB" id="A0AAF3J1M6"/>
<keyword evidence="3" id="KW-1185">Reference proteome</keyword>
<dbReference type="WBParaSite" id="MBELARI_LOCUS10600">
    <property type="protein sequence ID" value="MBELARI_LOCUS10600"/>
    <property type="gene ID" value="MBELARI_LOCUS10600"/>
</dbReference>
<dbReference type="InterPro" id="IPR011344">
    <property type="entry name" value="ssDNA-bd"/>
</dbReference>
<dbReference type="InterPro" id="IPR000424">
    <property type="entry name" value="Primosome_PriB/ssb"/>
</dbReference>
<dbReference type="PANTHER" id="PTHR10302">
    <property type="entry name" value="SINGLE-STRANDED DNA-BINDING PROTEIN"/>
    <property type="match status" value="1"/>
</dbReference>
<evidence type="ECO:0008006" key="5">
    <source>
        <dbReference type="Google" id="ProtNLM"/>
    </source>
</evidence>
<name>A0AAF3J1M6_9BILA</name>
<dbReference type="GO" id="GO:0042645">
    <property type="term" value="C:mitochondrial nucleoid"/>
    <property type="evidence" value="ECO:0007669"/>
    <property type="project" value="TreeGrafter"/>
</dbReference>
<evidence type="ECO:0000256" key="1">
    <source>
        <dbReference type="ARBA" id="ARBA00023125"/>
    </source>
</evidence>
<evidence type="ECO:0000313" key="4">
    <source>
        <dbReference type="WBParaSite" id="MBELARI_LOCUS10600"/>
    </source>
</evidence>
<protein>
    <recommendedName>
        <fullName evidence="5">Single-stranded DNA-binding protein</fullName>
    </recommendedName>
</protein>
<accession>A0AAF3J1M6</accession>
<dbReference type="PROSITE" id="PS50935">
    <property type="entry name" value="SSB"/>
    <property type="match status" value="2"/>
</dbReference>
<evidence type="ECO:0000256" key="2">
    <source>
        <dbReference type="PROSITE-ProRule" id="PRU00252"/>
    </source>
</evidence>
<evidence type="ECO:0000313" key="3">
    <source>
        <dbReference type="Proteomes" id="UP000887575"/>
    </source>
</evidence>
<dbReference type="PANTHER" id="PTHR10302:SF0">
    <property type="entry name" value="SINGLE-STRANDED DNA-BINDING PROTEIN, MITOCHONDRIAL"/>
    <property type="match status" value="1"/>
</dbReference>
<organism evidence="3 4">
    <name type="scientific">Mesorhabditis belari</name>
    <dbReference type="NCBI Taxonomy" id="2138241"/>
    <lineage>
        <taxon>Eukaryota</taxon>
        <taxon>Metazoa</taxon>
        <taxon>Ecdysozoa</taxon>
        <taxon>Nematoda</taxon>
        <taxon>Chromadorea</taxon>
        <taxon>Rhabditida</taxon>
        <taxon>Rhabditina</taxon>
        <taxon>Rhabditomorpha</taxon>
        <taxon>Rhabditoidea</taxon>
        <taxon>Rhabditidae</taxon>
        <taxon>Mesorhabditinae</taxon>
        <taxon>Mesorhabditis</taxon>
    </lineage>
</organism>
<keyword evidence="1 2" id="KW-0238">DNA-binding</keyword>
<sequence>MLRVASSLRLLGRAIQTTAIAADSTPEFREKEAPTKKEIDELFKTDETKRGMRMEPVNNINRVEFVGNVPMDPDVKTFSNGKETIRFSIITRKNANDGAPVRHTLNAFGDLGNFVKENIKKGQKVHCLAHLHYTTIEGQGDGRKKRIMHIVADVMLRNVGLLTRTAIRGLATDAQSSMSSIESPLGRQSNPPKFKAFSKNHVELIGGVSQDPVLRKAKNGMDYTILQMVTTYGEAVEFHNVMVYGKLVGIVMDNTKKGDRVYVTGALRSYTPQTEDGAKKNRVVQVHATTVSHFIKNSGKNSDEERAAESEPY</sequence>